<keyword evidence="2 4" id="KW-0378">Hydrolase</keyword>
<evidence type="ECO:0000256" key="3">
    <source>
        <dbReference type="ARBA" id="ARBA00023085"/>
    </source>
</evidence>
<evidence type="ECO:0000313" key="6">
    <source>
        <dbReference type="EMBL" id="AGF59057.1"/>
    </source>
</evidence>
<dbReference type="AlphaFoldDB" id="M1N6M7"/>
<dbReference type="KEGG" id="csr:Cspa_c53120"/>
<keyword evidence="7" id="KW-1185">Reference proteome</keyword>
<dbReference type="Proteomes" id="UP000011728">
    <property type="component" value="Chromosome"/>
</dbReference>
<name>M1N6M7_9CLOT</name>
<accession>M1N6M7</accession>
<dbReference type="EC" id="3.1.1.11" evidence="4"/>
<dbReference type="EMBL" id="CP004121">
    <property type="protein sequence ID" value="AGF59057.1"/>
    <property type="molecule type" value="Genomic_DNA"/>
</dbReference>
<proteinExistence type="inferred from homology"/>
<dbReference type="UniPathway" id="UPA00545">
    <property type="reaction ID" value="UER00823"/>
</dbReference>
<dbReference type="PATRIC" id="fig|931276.5.peg.5367"/>
<dbReference type="PANTHER" id="PTHR31321:SF57">
    <property type="entry name" value="PECTINESTERASE 53-RELATED"/>
    <property type="match status" value="1"/>
</dbReference>
<evidence type="ECO:0000256" key="4">
    <source>
        <dbReference type="RuleBase" id="RU000589"/>
    </source>
</evidence>
<dbReference type="SUPFAM" id="SSF51126">
    <property type="entry name" value="Pectin lyase-like"/>
    <property type="match status" value="1"/>
</dbReference>
<dbReference type="InterPro" id="IPR000070">
    <property type="entry name" value="Pectinesterase_cat"/>
</dbReference>
<dbReference type="Gene3D" id="2.160.20.10">
    <property type="entry name" value="Single-stranded right-handed beta-helix, Pectin lyase-like"/>
    <property type="match status" value="1"/>
</dbReference>
<comment type="pathway">
    <text evidence="4">Glycan metabolism; pectin degradation; 2-dehydro-3-deoxy-D-gluconate from pectin: step 1/5.</text>
</comment>
<dbReference type="GO" id="GO:0009279">
    <property type="term" value="C:cell outer membrane"/>
    <property type="evidence" value="ECO:0007669"/>
    <property type="project" value="TreeGrafter"/>
</dbReference>
<dbReference type="GO" id="GO:0045490">
    <property type="term" value="P:pectin catabolic process"/>
    <property type="evidence" value="ECO:0007669"/>
    <property type="project" value="UniProtKB-UniRule"/>
</dbReference>
<dbReference type="InterPro" id="IPR011050">
    <property type="entry name" value="Pectin_lyase_fold/virulence"/>
</dbReference>
<dbReference type="STRING" id="36745.CLSAP_50590"/>
<dbReference type="GO" id="GO:0030599">
    <property type="term" value="F:pectinesterase activity"/>
    <property type="evidence" value="ECO:0007669"/>
    <property type="project" value="UniProtKB-UniRule"/>
</dbReference>
<evidence type="ECO:0000259" key="5">
    <source>
        <dbReference type="Pfam" id="PF01095"/>
    </source>
</evidence>
<dbReference type="OrthoDB" id="9804686at2"/>
<protein>
    <recommendedName>
        <fullName evidence="4">Pectinesterase</fullName>
        <ecNumber evidence="4">3.1.1.11</ecNumber>
    </recommendedName>
</protein>
<dbReference type="PANTHER" id="PTHR31321">
    <property type="entry name" value="ACYL-COA THIOESTER HYDROLASE YBHC-RELATED"/>
    <property type="match status" value="1"/>
</dbReference>
<comment type="catalytic activity">
    <reaction evidence="4">
        <text>[(1-&gt;4)-alpha-D-galacturonosyl methyl ester](n) + n H2O = [(1-&gt;4)-alpha-D-galacturonosyl](n) + n methanol + n H(+)</text>
        <dbReference type="Rhea" id="RHEA:22380"/>
        <dbReference type="Rhea" id="RHEA-COMP:14570"/>
        <dbReference type="Rhea" id="RHEA-COMP:14573"/>
        <dbReference type="ChEBI" id="CHEBI:15377"/>
        <dbReference type="ChEBI" id="CHEBI:15378"/>
        <dbReference type="ChEBI" id="CHEBI:17790"/>
        <dbReference type="ChEBI" id="CHEBI:140522"/>
        <dbReference type="ChEBI" id="CHEBI:140523"/>
        <dbReference type="EC" id="3.1.1.11"/>
    </reaction>
</comment>
<evidence type="ECO:0000313" key="7">
    <source>
        <dbReference type="Proteomes" id="UP000011728"/>
    </source>
</evidence>
<dbReference type="InterPro" id="IPR012334">
    <property type="entry name" value="Pectin_lyas_fold"/>
</dbReference>
<dbReference type="InterPro" id="IPR018040">
    <property type="entry name" value="Pectinesterase_Tyr_AS"/>
</dbReference>
<reference evidence="6 7" key="1">
    <citation type="submission" date="2013-02" db="EMBL/GenBank/DDBJ databases">
        <title>Genome sequence of Clostridium saccharoperbutylacetonicum N1-4(HMT).</title>
        <authorList>
            <person name="Poehlein A."/>
            <person name="Daniel R."/>
        </authorList>
    </citation>
    <scope>NUCLEOTIDE SEQUENCE [LARGE SCALE GENOMIC DNA]</scope>
    <source>
        <strain evidence="7">N1-4(HMT)</strain>
    </source>
</reference>
<comment type="similarity">
    <text evidence="1">Belongs to the pectinesterase family.</text>
</comment>
<dbReference type="HOGENOM" id="CLU_012243_3_1_9"/>
<dbReference type="PROSITE" id="PS00800">
    <property type="entry name" value="PECTINESTERASE_1"/>
    <property type="match status" value="1"/>
</dbReference>
<keyword evidence="3 4" id="KW-0063">Aspartyl esterase</keyword>
<evidence type="ECO:0000256" key="2">
    <source>
        <dbReference type="ARBA" id="ARBA00022801"/>
    </source>
</evidence>
<dbReference type="eggNOG" id="COG4677">
    <property type="taxonomic scope" value="Bacteria"/>
</dbReference>
<organism evidence="6 7">
    <name type="scientific">Clostridium saccharoperbutylacetonicum N1-4(HMT)</name>
    <dbReference type="NCBI Taxonomy" id="931276"/>
    <lineage>
        <taxon>Bacteria</taxon>
        <taxon>Bacillati</taxon>
        <taxon>Bacillota</taxon>
        <taxon>Clostridia</taxon>
        <taxon>Eubacteriales</taxon>
        <taxon>Clostridiaceae</taxon>
        <taxon>Clostridium</taxon>
    </lineage>
</organism>
<dbReference type="RefSeq" id="WP_015395364.1">
    <property type="nucleotide sequence ID" value="NC_020291.1"/>
</dbReference>
<evidence type="ECO:0000256" key="1">
    <source>
        <dbReference type="ARBA" id="ARBA00008891"/>
    </source>
</evidence>
<feature type="domain" description="Pectinesterase catalytic" evidence="5">
    <location>
        <begin position="47"/>
        <end position="356"/>
    </location>
</feature>
<sequence>MKKSRLNKSIAAFMLGFVIIGTVIGSKQITFAATNSKAAANAATNYDVVVAKDGSGNFKTITDAYNYLIRSNSGSTRKTIYVKNGVYKEQLTISRSSITIIGESKNNTILTYNVANGDPKPTGGTYNSADCAALTVAANDFNAENITFENSHLKDTGKDVQASCIYTYGDRITFTNCNFYSGQDTLCAYTYGANKSRAYFKNCFIQGSVDFIWGGATALFENCTLNDIRDGGMYTAANTPKGQKFGYVFLNCTLTANEDVNYTFKTNPRWKTPSTVYLGRTYGDYCHVSYINCNLNAPVNSAGWLKMNNNVNNTALLEEYGCKGTGANRSKRVSWSKAITSNEASKYTKANILSGNDGWKP</sequence>
<gene>
    <name evidence="6" type="primary">pemA2</name>
    <name evidence="6" type="ORF">Cspa_c53120</name>
</gene>
<dbReference type="Pfam" id="PF01095">
    <property type="entry name" value="Pectinesterase"/>
    <property type="match status" value="1"/>
</dbReference>
<dbReference type="GO" id="GO:0042545">
    <property type="term" value="P:cell wall modification"/>
    <property type="evidence" value="ECO:0007669"/>
    <property type="project" value="UniProtKB-UniRule"/>
</dbReference>